<dbReference type="EMBL" id="ML014178">
    <property type="protein sequence ID" value="RKP01288.1"/>
    <property type="molecule type" value="Genomic_DNA"/>
</dbReference>
<feature type="domain" description="C3H1-type" evidence="3">
    <location>
        <begin position="912"/>
        <end position="938"/>
    </location>
</feature>
<feature type="region of interest" description="Disordered" evidence="2">
    <location>
        <begin position="449"/>
        <end position="497"/>
    </location>
</feature>
<keyword evidence="5" id="KW-1185">Reference proteome</keyword>
<keyword evidence="1" id="KW-0479">Metal-binding</keyword>
<feature type="region of interest" description="Disordered" evidence="2">
    <location>
        <begin position="613"/>
        <end position="649"/>
    </location>
</feature>
<evidence type="ECO:0000256" key="2">
    <source>
        <dbReference type="SAM" id="MobiDB-lite"/>
    </source>
</evidence>
<feature type="region of interest" description="Disordered" evidence="2">
    <location>
        <begin position="663"/>
        <end position="737"/>
    </location>
</feature>
<feature type="domain" description="C3H1-type" evidence="3">
    <location>
        <begin position="13"/>
        <end position="41"/>
    </location>
</feature>
<dbReference type="PROSITE" id="PS50103">
    <property type="entry name" value="ZF_C3H1"/>
    <property type="match status" value="4"/>
</dbReference>
<dbReference type="Gene3D" id="4.10.1000.10">
    <property type="entry name" value="Zinc finger, CCCH-type"/>
    <property type="match status" value="2"/>
</dbReference>
<dbReference type="SMART" id="SM00356">
    <property type="entry name" value="ZnF_C3H1"/>
    <property type="match status" value="7"/>
</dbReference>
<protein>
    <recommendedName>
        <fullName evidence="3">C3H1-type domain-containing protein</fullName>
    </recommendedName>
</protein>
<feature type="region of interest" description="Disordered" evidence="2">
    <location>
        <begin position="998"/>
        <end position="1185"/>
    </location>
</feature>
<feature type="domain" description="C3H1-type" evidence="3">
    <location>
        <begin position="774"/>
        <end position="799"/>
    </location>
</feature>
<feature type="compositionally biased region" description="Low complexity" evidence="2">
    <location>
        <begin position="998"/>
        <end position="1032"/>
    </location>
</feature>
<evidence type="ECO:0000256" key="1">
    <source>
        <dbReference type="PROSITE-ProRule" id="PRU00723"/>
    </source>
</evidence>
<keyword evidence="1" id="KW-0862">Zinc</keyword>
<dbReference type="GO" id="GO:0008270">
    <property type="term" value="F:zinc ion binding"/>
    <property type="evidence" value="ECO:0007669"/>
    <property type="project" value="UniProtKB-KW"/>
</dbReference>
<feature type="compositionally biased region" description="Low complexity" evidence="2">
    <location>
        <begin position="1063"/>
        <end position="1097"/>
    </location>
</feature>
<feature type="compositionally biased region" description="Basic and acidic residues" evidence="2">
    <location>
        <begin position="454"/>
        <end position="475"/>
    </location>
</feature>
<keyword evidence="1" id="KW-0863">Zinc-finger</keyword>
<feature type="compositionally biased region" description="Low complexity" evidence="2">
    <location>
        <begin position="628"/>
        <end position="649"/>
    </location>
</feature>
<feature type="compositionally biased region" description="Low complexity" evidence="2">
    <location>
        <begin position="337"/>
        <end position="358"/>
    </location>
</feature>
<dbReference type="Proteomes" id="UP000274922">
    <property type="component" value="Unassembled WGS sequence"/>
</dbReference>
<feature type="zinc finger region" description="C3H1-type" evidence="1">
    <location>
        <begin position="912"/>
        <end position="938"/>
    </location>
</feature>
<gene>
    <name evidence="4" type="ORF">CXG81DRAFT_18914</name>
</gene>
<sequence length="1328" mass="138859">MTGPLSLWVGLDPPNARDCHHFGSYRPCPSGKKCRYRHSPTARKNAVACSNWMVFGTCPDGVRCSMIHDHSALVAVRLYMVEEYETPRAPLPVASASRDKDGAHNHPTAAREAGETARALEKSKAGLDGTALVVAWRSASGKVRGPLQELFPTKLCPSMFMPEKRCCVDKQCTLVHADTSVLQEGEFRFDRMDDGTAVEVTGHRMAYATVLGAASVGLYMCKLNGEIMTSSGWMSSALEHHLHMERELVCAKAFAQELHACLLAKKPLSPMQRAFYQLPAEIFTLASSLASSGASAAARVAEDPPTTPPGPPASVARTVETDDDPPHSSATTGVGTSPAASPAVAAAPPELSAAPSDARVSGASTDAARNAEAERELIRHLAESLEGESRAASKAKATRAQKAPRVSHNAFTAPSYSGRKPSAKVMPGFRRSPDPVFVDAIEASDLDSLTLSQRDARDRHDDSDSRGSSDGHSDDSDGSDGSEVETSSEHASSDAAVPLAGSGHRIQFIKARAADAKTLEAARSRAMTDDEMIWVASLTDCALGRDLCSDSACLRRHPEQSLGVCPAWANGLCDRASCLAEHPQLSLKHAIRLLDNVHNGCIAAVHQVHRDDVDTKADAGTDADAETDTAAGDAITTPQPVTAGPGAGTSALAAPTAVATAASGTVTPPASTSASRVTTPAPAVAADSSSARGGSPATGSKAVRMEPSPNASPGPISSRETASPAATNATKASKAWNEAKDASLLKLAARNDGKEPAVVHHVVTATTPFREAVKPLTDCRYYLDYSCRRESCDYRHNNEARRSCTDCPVWMKGECTNIRCPRLHPNRQGKWAFSKRAVEPSTQAAAPAAGKDPADCDQPSELGADDVVIVTPELYDGSRFMAVRALTDCKFYTYNNTCRHNGCLFRHHAVARESRLPCPDWEKNRCYNRNCPRQHKAPTGTWVLFTDENPGPDLASVNPTVPVVRRAPTTEADFPPLAPTKLKAALTKGVATTAKIVTSKTASTKASTSTAPTKTPTAAATPAAESSGTPSTKLAKAKPTSQVPLPARSVSPRPKSRGPSPPASRAAPAATPGAMAPTSASSPVAAPAAPAKFAPASSRPPPSSPAGASKAAPPASEPLNAPTRSAKAALPSGTIKTWLGSSSSSSSSKAASGSTSGPPGLRVKQAQDASGASSSSYKLAPPRAMGLGTGATLAYGRSAPSSASGVREYVPDERHRSAIGGNHAYGKLGHAAGKPLTMHDAQPRRAAPPMSLALPPRSSRNTLEFLGPASTDGLWSERTHDDPQPLSPRSSMPPGLRPRTASLSLPHPHLPPKPRGPLESVPSPDVVP</sequence>
<feature type="region of interest" description="Disordered" evidence="2">
    <location>
        <begin position="296"/>
        <end position="429"/>
    </location>
</feature>
<feature type="compositionally biased region" description="Low complexity" evidence="2">
    <location>
        <begin position="663"/>
        <end position="692"/>
    </location>
</feature>
<accession>A0A4P9X7S5</accession>
<feature type="region of interest" description="Disordered" evidence="2">
    <location>
        <begin position="1217"/>
        <end position="1328"/>
    </location>
</feature>
<feature type="compositionally biased region" description="Basic and acidic residues" evidence="2">
    <location>
        <begin position="369"/>
        <end position="391"/>
    </location>
</feature>
<feature type="compositionally biased region" description="Low complexity" evidence="2">
    <location>
        <begin position="1140"/>
        <end position="1160"/>
    </location>
</feature>
<feature type="domain" description="C3H1-type" evidence="3">
    <location>
        <begin position="43"/>
        <end position="71"/>
    </location>
</feature>
<dbReference type="STRING" id="1555241.A0A4P9X7S5"/>
<feature type="zinc finger region" description="C3H1-type" evidence="1">
    <location>
        <begin position="774"/>
        <end position="799"/>
    </location>
</feature>
<feature type="compositionally biased region" description="Low complexity" evidence="2">
    <location>
        <begin position="1105"/>
        <end position="1118"/>
    </location>
</feature>
<feature type="zinc finger region" description="C3H1-type" evidence="1">
    <location>
        <begin position="13"/>
        <end position="41"/>
    </location>
</feature>
<evidence type="ECO:0000313" key="5">
    <source>
        <dbReference type="Proteomes" id="UP000274922"/>
    </source>
</evidence>
<feature type="compositionally biased region" description="Polar residues" evidence="2">
    <location>
        <begin position="718"/>
        <end position="731"/>
    </location>
</feature>
<feature type="compositionally biased region" description="Low complexity" evidence="2">
    <location>
        <begin position="392"/>
        <end position="403"/>
    </location>
</feature>
<reference evidence="5" key="1">
    <citation type="journal article" date="2018" name="Nat. Microbiol.">
        <title>Leveraging single-cell genomics to expand the fungal tree of life.</title>
        <authorList>
            <person name="Ahrendt S.R."/>
            <person name="Quandt C.A."/>
            <person name="Ciobanu D."/>
            <person name="Clum A."/>
            <person name="Salamov A."/>
            <person name="Andreopoulos B."/>
            <person name="Cheng J.F."/>
            <person name="Woyke T."/>
            <person name="Pelin A."/>
            <person name="Henrissat B."/>
            <person name="Reynolds N.K."/>
            <person name="Benny G.L."/>
            <person name="Smith M.E."/>
            <person name="James T.Y."/>
            <person name="Grigoriev I.V."/>
        </authorList>
    </citation>
    <scope>NUCLEOTIDE SEQUENCE [LARGE SCALE GENOMIC DNA]</scope>
    <source>
        <strain evidence="5">ATCC 52028</strain>
    </source>
</reference>
<proteinExistence type="predicted"/>
<organism evidence="4 5">
    <name type="scientific">Caulochytrium protostelioides</name>
    <dbReference type="NCBI Taxonomy" id="1555241"/>
    <lineage>
        <taxon>Eukaryota</taxon>
        <taxon>Fungi</taxon>
        <taxon>Fungi incertae sedis</taxon>
        <taxon>Chytridiomycota</taxon>
        <taxon>Chytridiomycota incertae sedis</taxon>
        <taxon>Chytridiomycetes</taxon>
        <taxon>Caulochytriales</taxon>
        <taxon>Caulochytriaceae</taxon>
        <taxon>Caulochytrium</taxon>
    </lineage>
</organism>
<dbReference type="InterPro" id="IPR000571">
    <property type="entry name" value="Znf_CCCH"/>
</dbReference>
<name>A0A4P9X7S5_9FUNG</name>
<feature type="non-terminal residue" evidence="4">
    <location>
        <position position="1328"/>
    </location>
</feature>
<evidence type="ECO:0000313" key="4">
    <source>
        <dbReference type="EMBL" id="RKP01288.1"/>
    </source>
</evidence>
<evidence type="ECO:0000259" key="3">
    <source>
        <dbReference type="PROSITE" id="PS50103"/>
    </source>
</evidence>
<feature type="zinc finger region" description="C3H1-type" evidence="1">
    <location>
        <begin position="43"/>
        <end position="71"/>
    </location>
</feature>
<feature type="region of interest" description="Disordered" evidence="2">
    <location>
        <begin position="92"/>
        <end position="119"/>
    </location>
</feature>